<organism evidence="2 3">
    <name type="scientific">Gordonia rubripertincta</name>
    <name type="common">Rhodococcus corallinus</name>
    <dbReference type="NCBI Taxonomy" id="36822"/>
    <lineage>
        <taxon>Bacteria</taxon>
        <taxon>Bacillati</taxon>
        <taxon>Actinomycetota</taxon>
        <taxon>Actinomycetes</taxon>
        <taxon>Mycobacteriales</taxon>
        <taxon>Gordoniaceae</taxon>
        <taxon>Gordonia</taxon>
    </lineage>
</organism>
<evidence type="ECO:0000313" key="3">
    <source>
        <dbReference type="Proteomes" id="UP001067235"/>
    </source>
</evidence>
<dbReference type="Proteomes" id="UP001067235">
    <property type="component" value="Unassembled WGS sequence"/>
</dbReference>
<feature type="transmembrane region" description="Helical" evidence="1">
    <location>
        <begin position="230"/>
        <end position="254"/>
    </location>
</feature>
<name>A0ABT4MSX5_GORRU</name>
<protein>
    <submittedName>
        <fullName evidence="2">ABC transporter permease</fullName>
    </submittedName>
</protein>
<evidence type="ECO:0000256" key="1">
    <source>
        <dbReference type="SAM" id="Phobius"/>
    </source>
</evidence>
<keyword evidence="3" id="KW-1185">Reference proteome</keyword>
<comment type="caution">
    <text evidence="2">The sequence shown here is derived from an EMBL/GenBank/DDBJ whole genome shotgun (WGS) entry which is preliminary data.</text>
</comment>
<feature type="transmembrane region" description="Helical" evidence="1">
    <location>
        <begin position="285"/>
        <end position="306"/>
    </location>
</feature>
<accession>A0ABT4MSX5</accession>
<keyword evidence="1" id="KW-1133">Transmembrane helix</keyword>
<keyword evidence="1" id="KW-0812">Transmembrane</keyword>
<reference evidence="2" key="1">
    <citation type="submission" date="2022-12" db="EMBL/GenBank/DDBJ databases">
        <authorList>
            <person name="Krivoruchko A.V."/>
            <person name="Elkin A."/>
        </authorList>
    </citation>
    <scope>NUCLEOTIDE SEQUENCE</scope>
    <source>
        <strain evidence="2">IEGM 1388</strain>
    </source>
</reference>
<feature type="transmembrane region" description="Helical" evidence="1">
    <location>
        <begin position="139"/>
        <end position="160"/>
    </location>
</feature>
<feature type="transmembrane region" description="Helical" evidence="1">
    <location>
        <begin position="172"/>
        <end position="193"/>
    </location>
</feature>
<dbReference type="RefSeq" id="WP_084839300.1">
    <property type="nucleotide sequence ID" value="NZ_JAPWIE010000002.1"/>
</dbReference>
<proteinExistence type="predicted"/>
<feature type="transmembrane region" description="Helical" evidence="1">
    <location>
        <begin position="7"/>
        <end position="25"/>
    </location>
</feature>
<feature type="transmembrane region" description="Helical" evidence="1">
    <location>
        <begin position="199"/>
        <end position="223"/>
    </location>
</feature>
<evidence type="ECO:0000313" key="2">
    <source>
        <dbReference type="EMBL" id="MCZ4550067.1"/>
    </source>
</evidence>
<dbReference type="EMBL" id="JAPWIE010000002">
    <property type="protein sequence ID" value="MCZ4550067.1"/>
    <property type="molecule type" value="Genomic_DNA"/>
</dbReference>
<gene>
    <name evidence="2" type="ORF">O4213_08735</name>
</gene>
<sequence length="326" mass="32468">MNRKAVGAMIGLAGVVILISLAFVLPMKHSGPHDLPIGVAGPVAATSQIEDALTTSAPENFEFHEYGSANEVRTAIAERDVVGGIVVTPTGPTMLVASAGGAQIAQSLRGVAAALSTQAGTTVTVEDVVPTTADDPQGAGIAGLALPLVLGGIIPAIVFLQLLPRKPVQQATAAVGFALLTGLGLSLILRFVIGTFDGSVIPVGLGIALGMSAISLTLIGLTANIGMAGFGLGAVTMMIVGNPLSGIASSAYWLPSGWSELGQLLPPGASATLLRSLAFFDGHGGGTAVVVLIAWVAVGAGLVLVARRRSANAGRHEAAESAPVAA</sequence>
<keyword evidence="1" id="KW-0472">Membrane</keyword>